<comment type="caution">
    <text evidence="4">The sequence shown here is derived from an EMBL/GenBank/DDBJ whole genome shotgun (WGS) entry which is preliminary data.</text>
</comment>
<evidence type="ECO:0000256" key="1">
    <source>
        <dbReference type="ARBA" id="ARBA00022723"/>
    </source>
</evidence>
<dbReference type="GO" id="GO:0046872">
    <property type="term" value="F:metal ion binding"/>
    <property type="evidence" value="ECO:0007669"/>
    <property type="project" value="UniProtKB-KW"/>
</dbReference>
<dbReference type="PROSITE" id="PS00498">
    <property type="entry name" value="TYROSINASE_2"/>
    <property type="match status" value="1"/>
</dbReference>
<dbReference type="GO" id="GO:0016491">
    <property type="term" value="F:oxidoreductase activity"/>
    <property type="evidence" value="ECO:0007669"/>
    <property type="project" value="InterPro"/>
</dbReference>
<organism evidence="4 5">
    <name type="scientific">Rhizoctonia solani</name>
    <dbReference type="NCBI Taxonomy" id="456999"/>
    <lineage>
        <taxon>Eukaryota</taxon>
        <taxon>Fungi</taxon>
        <taxon>Dikarya</taxon>
        <taxon>Basidiomycota</taxon>
        <taxon>Agaricomycotina</taxon>
        <taxon>Agaricomycetes</taxon>
        <taxon>Cantharellales</taxon>
        <taxon>Ceratobasidiaceae</taxon>
        <taxon>Rhizoctonia</taxon>
    </lineage>
</organism>
<dbReference type="InterPro" id="IPR050316">
    <property type="entry name" value="Tyrosinase/Hemocyanin"/>
</dbReference>
<protein>
    <recommendedName>
        <fullName evidence="3">Tyrosinase copper-binding domain-containing protein</fullName>
    </recommendedName>
</protein>
<evidence type="ECO:0000259" key="3">
    <source>
        <dbReference type="PROSITE" id="PS00498"/>
    </source>
</evidence>
<accession>A0A8H3AXX9</accession>
<proteinExistence type="predicted"/>
<dbReference type="AlphaFoldDB" id="A0A8H3AXX9"/>
<reference evidence="4" key="1">
    <citation type="submission" date="2021-01" db="EMBL/GenBank/DDBJ databases">
        <authorList>
            <person name="Kaushik A."/>
        </authorList>
    </citation>
    <scope>NUCLEOTIDE SEQUENCE</scope>
    <source>
        <strain evidence="4">AG1-1C</strain>
    </source>
</reference>
<dbReference type="Pfam" id="PF00264">
    <property type="entry name" value="Tyrosinase"/>
    <property type="match status" value="1"/>
</dbReference>
<dbReference type="InterPro" id="IPR002227">
    <property type="entry name" value="Tyrosinase_Cu-bd"/>
</dbReference>
<keyword evidence="1" id="KW-0479">Metal-binding</keyword>
<dbReference type="Proteomes" id="UP000663846">
    <property type="component" value="Unassembled WGS sequence"/>
</dbReference>
<gene>
    <name evidence="4" type="ORF">RDB_LOCUS133500</name>
</gene>
<feature type="domain" description="Tyrosinase copper-binding" evidence="3">
    <location>
        <begin position="129"/>
        <end position="140"/>
    </location>
</feature>
<keyword evidence="2" id="KW-0186">Copper</keyword>
<name>A0A8H3AXX9_9AGAM</name>
<evidence type="ECO:0000256" key="2">
    <source>
        <dbReference type="ARBA" id="ARBA00023008"/>
    </source>
</evidence>
<evidence type="ECO:0000313" key="5">
    <source>
        <dbReference type="Proteomes" id="UP000663846"/>
    </source>
</evidence>
<sequence length="225" mass="26118">MYVNELKKCGYIDPMPYWDWTRDSGTAEAFINSEIFHPTKGFGSIGTTGACVQNGPYAGMKPNFPERHCLKRGFNLSSAEPEQWTNMEIHKIMRYPDFLNFWNKTERWTHDRVHNAIGGDMLEHYSPNDPLFYLHHAQIDRMWTLWQGRNKTRLSDYAGNTSHNTTKNMALLSDIMTILGLGKNRTVGSVMDTRANGLCYMYDDDEYQLNLTPEINNYDRVMIVQ</sequence>
<dbReference type="PANTHER" id="PTHR11474:SF126">
    <property type="entry name" value="TYROSINASE-LIKE PROTEIN TYR-1-RELATED"/>
    <property type="match status" value="1"/>
</dbReference>
<dbReference type="InterPro" id="IPR008922">
    <property type="entry name" value="Di-copper_centre_dom_sf"/>
</dbReference>
<dbReference type="SUPFAM" id="SSF48056">
    <property type="entry name" value="Di-copper centre-containing domain"/>
    <property type="match status" value="1"/>
</dbReference>
<dbReference type="Gene3D" id="1.10.1280.10">
    <property type="entry name" value="Di-copper center containing domain from catechol oxidase"/>
    <property type="match status" value="1"/>
</dbReference>
<dbReference type="PRINTS" id="PR00092">
    <property type="entry name" value="TYROSINASE"/>
</dbReference>
<dbReference type="EMBL" id="CAJMWS010000422">
    <property type="protein sequence ID" value="CAE6443097.1"/>
    <property type="molecule type" value="Genomic_DNA"/>
</dbReference>
<dbReference type="PANTHER" id="PTHR11474">
    <property type="entry name" value="TYROSINASE FAMILY MEMBER"/>
    <property type="match status" value="1"/>
</dbReference>
<evidence type="ECO:0000313" key="4">
    <source>
        <dbReference type="EMBL" id="CAE6443097.1"/>
    </source>
</evidence>